<evidence type="ECO:0000256" key="1">
    <source>
        <dbReference type="SAM" id="MobiDB-lite"/>
    </source>
</evidence>
<dbReference type="Proteomes" id="UP000603141">
    <property type="component" value="Unassembled WGS sequence"/>
</dbReference>
<keyword evidence="3" id="KW-1185">Reference proteome</keyword>
<name>A0A934VPM8_9BACT</name>
<dbReference type="EMBL" id="JAENIJ010000002">
    <property type="protein sequence ID" value="MBK1881181.1"/>
    <property type="molecule type" value="Genomic_DNA"/>
</dbReference>
<feature type="compositionally biased region" description="Low complexity" evidence="1">
    <location>
        <begin position="271"/>
        <end position="289"/>
    </location>
</feature>
<dbReference type="AlphaFoldDB" id="A0A934VPM8"/>
<reference evidence="2" key="1">
    <citation type="submission" date="2021-01" db="EMBL/GenBank/DDBJ databases">
        <title>Modified the classification status of verrucomicrobia.</title>
        <authorList>
            <person name="Feng X."/>
        </authorList>
    </citation>
    <scope>NUCLEOTIDE SEQUENCE</scope>
    <source>
        <strain evidence="2">KCTC 22041</strain>
    </source>
</reference>
<dbReference type="RefSeq" id="WP_200267107.1">
    <property type="nucleotide sequence ID" value="NZ_JAENIJ010000002.1"/>
</dbReference>
<sequence length="332" mass="35383">MSWIKENQFVAVLGGATLVGAIALVAVGMAGSSKYQKASEAYQASADQVATYERLPLYPSEANRNGKTKALADYREEVLSLQQKFDAFRPAMPLENISPQELTTRVISSNAGVKSAFTDNGATVPDAFFLGFESYNGTLPREASTGILNYELEAATEMTTALAESKPTALVNFLRVPLPEEEGGKWEADKGATSRPLSFEITFSGSEESLREFLTKLSKSEKFYTVLRTIRVVNENIEPPKSTDAKFETPKTAIGGAAGAAAADDDPFGFSSPGDSAAPAAGGDSAAPATPAPSPERILSQVLGKENLDVFIRLDVLQFLPAKELPTISSPQ</sequence>
<dbReference type="NCBIfam" id="NF038287">
    <property type="entry name" value="Amuc_1100_fam"/>
    <property type="match status" value="1"/>
</dbReference>
<protein>
    <submittedName>
        <fullName evidence="2">Uncharacterized protein</fullName>
    </submittedName>
</protein>
<gene>
    <name evidence="2" type="ORF">JIN85_02075</name>
</gene>
<evidence type="ECO:0000313" key="2">
    <source>
        <dbReference type="EMBL" id="MBK1881181.1"/>
    </source>
</evidence>
<proteinExistence type="predicted"/>
<feature type="region of interest" description="Disordered" evidence="1">
    <location>
        <begin position="257"/>
        <end position="295"/>
    </location>
</feature>
<dbReference type="InterPro" id="IPR048049">
    <property type="entry name" value="Amuc_1100-like"/>
</dbReference>
<organism evidence="2 3">
    <name type="scientific">Luteolibacter pohnpeiensis</name>
    <dbReference type="NCBI Taxonomy" id="454153"/>
    <lineage>
        <taxon>Bacteria</taxon>
        <taxon>Pseudomonadati</taxon>
        <taxon>Verrucomicrobiota</taxon>
        <taxon>Verrucomicrobiia</taxon>
        <taxon>Verrucomicrobiales</taxon>
        <taxon>Verrucomicrobiaceae</taxon>
        <taxon>Luteolibacter</taxon>
    </lineage>
</organism>
<accession>A0A934VPM8</accession>
<evidence type="ECO:0000313" key="3">
    <source>
        <dbReference type="Proteomes" id="UP000603141"/>
    </source>
</evidence>
<comment type="caution">
    <text evidence="2">The sequence shown here is derived from an EMBL/GenBank/DDBJ whole genome shotgun (WGS) entry which is preliminary data.</text>
</comment>